<keyword evidence="3" id="KW-0067">ATP-binding</keyword>
<proteinExistence type="inferred from homology"/>
<keyword evidence="5" id="KW-1185">Reference proteome</keyword>
<evidence type="ECO:0000256" key="3">
    <source>
        <dbReference type="ARBA" id="ARBA00022840"/>
    </source>
</evidence>
<dbReference type="GO" id="GO:0006950">
    <property type="term" value="P:response to stress"/>
    <property type="evidence" value="ECO:0007669"/>
    <property type="project" value="UniProtKB-ARBA"/>
</dbReference>
<comment type="caution">
    <text evidence="4">The sequence shown here is derived from an EMBL/GenBank/DDBJ whole genome shotgun (WGS) entry which is preliminary data.</text>
</comment>
<reference evidence="4" key="1">
    <citation type="submission" date="2023-10" db="EMBL/GenBank/DDBJ databases">
        <title>Genome assembly of Pristionchus species.</title>
        <authorList>
            <person name="Yoshida K."/>
            <person name="Sommer R.J."/>
        </authorList>
    </citation>
    <scope>NUCLEOTIDE SEQUENCE</scope>
    <source>
        <strain evidence="4">RS5133</strain>
    </source>
</reference>
<gene>
    <name evidence="4" type="ORF">PFISCL1PPCAC_18370</name>
</gene>
<evidence type="ECO:0000256" key="2">
    <source>
        <dbReference type="ARBA" id="ARBA00022741"/>
    </source>
</evidence>
<dbReference type="GO" id="GO:0140662">
    <property type="term" value="F:ATP-dependent protein folding chaperone"/>
    <property type="evidence" value="ECO:0007669"/>
    <property type="project" value="InterPro"/>
</dbReference>
<dbReference type="InterPro" id="IPR043129">
    <property type="entry name" value="ATPase_NBD"/>
</dbReference>
<accession>A0AAV5W9I6</accession>
<organism evidence="4 5">
    <name type="scientific">Pristionchus fissidentatus</name>
    <dbReference type="NCBI Taxonomy" id="1538716"/>
    <lineage>
        <taxon>Eukaryota</taxon>
        <taxon>Metazoa</taxon>
        <taxon>Ecdysozoa</taxon>
        <taxon>Nematoda</taxon>
        <taxon>Chromadorea</taxon>
        <taxon>Rhabditida</taxon>
        <taxon>Rhabditina</taxon>
        <taxon>Diplogasteromorpha</taxon>
        <taxon>Diplogasteroidea</taxon>
        <taxon>Neodiplogasteridae</taxon>
        <taxon>Pristionchus</taxon>
    </lineage>
</organism>
<dbReference type="Gene3D" id="3.30.420.40">
    <property type="match status" value="1"/>
</dbReference>
<dbReference type="FunFam" id="3.30.30.30:FF:000001">
    <property type="entry name" value="heat shock 70 kDa protein-like"/>
    <property type="match status" value="1"/>
</dbReference>
<name>A0AAV5W9I6_9BILA</name>
<dbReference type="Proteomes" id="UP001432322">
    <property type="component" value="Unassembled WGS sequence"/>
</dbReference>
<dbReference type="Pfam" id="PF00012">
    <property type="entry name" value="HSP70"/>
    <property type="match status" value="1"/>
</dbReference>
<dbReference type="EMBL" id="BTSY01000005">
    <property type="protein sequence ID" value="GMT27073.1"/>
    <property type="molecule type" value="Genomic_DNA"/>
</dbReference>
<evidence type="ECO:0000313" key="4">
    <source>
        <dbReference type="EMBL" id="GMT27073.1"/>
    </source>
</evidence>
<evidence type="ECO:0000256" key="1">
    <source>
        <dbReference type="ARBA" id="ARBA00007381"/>
    </source>
</evidence>
<comment type="similarity">
    <text evidence="1">Belongs to the heat shock protein 70 family.</text>
</comment>
<evidence type="ECO:0000313" key="5">
    <source>
        <dbReference type="Proteomes" id="UP001432322"/>
    </source>
</evidence>
<sequence>MIRLSSFNMLSHRSNSARERAEWRGSYDYSEAEAHAAVEEEASGGLVIGIHLGTELVSFVMNDNGKLRSVEATELKRARCLAFSETGRLTDGHGYVPGSDCDHANTVFDVERLLGRKFNDDFVQSHMKYWSFKVFKGDGGGANVQLEYNGETRTFSPEELRD</sequence>
<dbReference type="InterPro" id="IPR013126">
    <property type="entry name" value="Hsp_70_fam"/>
</dbReference>
<protein>
    <submittedName>
        <fullName evidence="4">Uncharacterized protein</fullName>
    </submittedName>
</protein>
<dbReference type="AlphaFoldDB" id="A0AAV5W9I6"/>
<dbReference type="SUPFAM" id="SSF53067">
    <property type="entry name" value="Actin-like ATPase domain"/>
    <property type="match status" value="1"/>
</dbReference>
<dbReference type="GO" id="GO:0005524">
    <property type="term" value="F:ATP binding"/>
    <property type="evidence" value="ECO:0007669"/>
    <property type="project" value="UniProtKB-KW"/>
</dbReference>
<keyword evidence="2" id="KW-0547">Nucleotide-binding</keyword>
<dbReference type="PANTHER" id="PTHR19375">
    <property type="entry name" value="HEAT SHOCK PROTEIN 70KDA"/>
    <property type="match status" value="1"/>
</dbReference>